<keyword evidence="10 11" id="KW-0472">Membrane</keyword>
<organism evidence="14 15">
    <name type="scientific">Denitromonas iodatirespirans</name>
    <dbReference type="NCBI Taxonomy" id="2795389"/>
    <lineage>
        <taxon>Bacteria</taxon>
        <taxon>Pseudomonadati</taxon>
        <taxon>Pseudomonadota</taxon>
        <taxon>Betaproteobacteria</taxon>
        <taxon>Rhodocyclales</taxon>
        <taxon>Zoogloeaceae</taxon>
        <taxon>Denitromonas</taxon>
    </lineage>
</organism>
<evidence type="ECO:0000256" key="5">
    <source>
        <dbReference type="ARBA" id="ARBA00022679"/>
    </source>
</evidence>
<keyword evidence="9" id="KW-0902">Two-component regulatory system</keyword>
<dbReference type="InterPro" id="IPR036097">
    <property type="entry name" value="HisK_dim/P_sf"/>
</dbReference>
<evidence type="ECO:0000256" key="9">
    <source>
        <dbReference type="ARBA" id="ARBA00023012"/>
    </source>
</evidence>
<dbReference type="Gene3D" id="1.10.287.130">
    <property type="match status" value="1"/>
</dbReference>
<evidence type="ECO:0000313" key="14">
    <source>
        <dbReference type="EMBL" id="MBT0961983.1"/>
    </source>
</evidence>
<gene>
    <name evidence="14" type="ORF">I8J34_12455</name>
</gene>
<dbReference type="PRINTS" id="PR00344">
    <property type="entry name" value="BCTRLSENSOR"/>
</dbReference>
<dbReference type="Pfam" id="PF02518">
    <property type="entry name" value="HATPase_c"/>
    <property type="match status" value="1"/>
</dbReference>
<name>A0A944DFR0_DENI1</name>
<evidence type="ECO:0000256" key="11">
    <source>
        <dbReference type="SAM" id="Phobius"/>
    </source>
</evidence>
<dbReference type="EC" id="2.7.13.3" evidence="3"/>
<evidence type="ECO:0000256" key="10">
    <source>
        <dbReference type="ARBA" id="ARBA00023136"/>
    </source>
</evidence>
<evidence type="ECO:0000256" key="3">
    <source>
        <dbReference type="ARBA" id="ARBA00012438"/>
    </source>
</evidence>
<protein>
    <recommendedName>
        <fullName evidence="3">histidine kinase</fullName>
        <ecNumber evidence="3">2.7.13.3</ecNumber>
    </recommendedName>
</protein>
<keyword evidence="8 11" id="KW-1133">Transmembrane helix</keyword>
<sequence>MRESSLQQRVARWLLPPLLVLVAINAAMTYQGALDAVNRAYDRSLSASIKSIAERIHSLEGEISVDVPYSAFEVFEAGVQERVYYAVIGPDGRTVTGYDDLVPPPALRDQGALMLGDTTYRGNTVRIGVYRKRLYDPALSGGDFITVVFAETTESRVTLARELFLDSIRRQLLLVALGAVMLAMALTSAFKPLIRLRDTVRARQEDDLSPMDRAGIPTEVQPLIDAINRHTERLSAMLAARRRFFADAAHQIRTPLAVLTTQAEYGQRQLAPDEMRRTFQGLMGTIRSTRRMADQMLALSHAESAEGKVQAKQAVALSRLVREIALELAPVALDKHIALAFEEGGAACIQGDPQMLRELVANLIDNAIRYSPPDTQVELATRVEGDEAVLSVCDQGPGIPVEERDKVFQRFYRILAPNKAPGSGLGLPIVREIALAHGGTVQLETAVGGGLCVRVGFPAYRRGA</sequence>
<dbReference type="GO" id="GO:0000155">
    <property type="term" value="F:phosphorelay sensor kinase activity"/>
    <property type="evidence" value="ECO:0007669"/>
    <property type="project" value="InterPro"/>
</dbReference>
<dbReference type="PROSITE" id="PS50109">
    <property type="entry name" value="HIS_KIN"/>
    <property type="match status" value="1"/>
</dbReference>
<dbReference type="SMART" id="SM00388">
    <property type="entry name" value="HisKA"/>
    <property type="match status" value="1"/>
</dbReference>
<dbReference type="SUPFAM" id="SSF47384">
    <property type="entry name" value="Homodimeric domain of signal transducing histidine kinase"/>
    <property type="match status" value="1"/>
</dbReference>
<dbReference type="CDD" id="cd00082">
    <property type="entry name" value="HisKA"/>
    <property type="match status" value="1"/>
</dbReference>
<evidence type="ECO:0000259" key="12">
    <source>
        <dbReference type="PROSITE" id="PS50109"/>
    </source>
</evidence>
<dbReference type="EMBL" id="JAEKFT010000012">
    <property type="protein sequence ID" value="MBT0961983.1"/>
    <property type="molecule type" value="Genomic_DNA"/>
</dbReference>
<dbReference type="InterPro" id="IPR036890">
    <property type="entry name" value="HATPase_C_sf"/>
</dbReference>
<dbReference type="Pfam" id="PF08521">
    <property type="entry name" value="2CSK_N"/>
    <property type="match status" value="1"/>
</dbReference>
<evidence type="ECO:0000313" key="15">
    <source>
        <dbReference type="Proteomes" id="UP000694660"/>
    </source>
</evidence>
<dbReference type="InterPro" id="IPR004358">
    <property type="entry name" value="Sig_transdc_His_kin-like_C"/>
</dbReference>
<dbReference type="Proteomes" id="UP000694660">
    <property type="component" value="Unassembled WGS sequence"/>
</dbReference>
<dbReference type="PANTHER" id="PTHR45436">
    <property type="entry name" value="SENSOR HISTIDINE KINASE YKOH"/>
    <property type="match status" value="1"/>
</dbReference>
<reference evidence="15" key="1">
    <citation type="journal article" date="2022" name="ISME J.">
        <title>Genetic and phylogenetic analysis of dissimilatory iodate-reducing bacteria identifies potential niches across the world's oceans.</title>
        <authorList>
            <person name="Reyes-Umana V."/>
            <person name="Henning Z."/>
            <person name="Lee K."/>
            <person name="Barnum T.P."/>
            <person name="Coates J.D."/>
        </authorList>
    </citation>
    <scope>NUCLEOTIDE SEQUENCE [LARGE SCALE GENOMIC DNA]</scope>
    <source>
        <strain evidence="15">IR12</strain>
    </source>
</reference>
<feature type="domain" description="Histidine kinase" evidence="12">
    <location>
        <begin position="247"/>
        <end position="461"/>
    </location>
</feature>
<keyword evidence="4" id="KW-0597">Phosphoprotein</keyword>
<dbReference type="InterPro" id="IPR013727">
    <property type="entry name" value="2CSK_N"/>
</dbReference>
<evidence type="ECO:0000256" key="8">
    <source>
        <dbReference type="ARBA" id="ARBA00022989"/>
    </source>
</evidence>
<dbReference type="PROSITE" id="PS50885">
    <property type="entry name" value="HAMP"/>
    <property type="match status" value="1"/>
</dbReference>
<dbReference type="Gene3D" id="3.30.565.10">
    <property type="entry name" value="Histidine kinase-like ATPase, C-terminal domain"/>
    <property type="match status" value="1"/>
</dbReference>
<evidence type="ECO:0000256" key="4">
    <source>
        <dbReference type="ARBA" id="ARBA00022553"/>
    </source>
</evidence>
<dbReference type="InterPro" id="IPR050428">
    <property type="entry name" value="TCS_sensor_his_kinase"/>
</dbReference>
<dbReference type="InterPro" id="IPR005467">
    <property type="entry name" value="His_kinase_dom"/>
</dbReference>
<accession>A0A944DFR0</accession>
<evidence type="ECO:0000256" key="2">
    <source>
        <dbReference type="ARBA" id="ARBA00004370"/>
    </source>
</evidence>
<dbReference type="PANTHER" id="PTHR45436:SF1">
    <property type="entry name" value="SENSOR PROTEIN QSEC"/>
    <property type="match status" value="1"/>
</dbReference>
<dbReference type="RefSeq" id="WP_214361733.1">
    <property type="nucleotide sequence ID" value="NZ_JAEKFT010000012.1"/>
</dbReference>
<keyword evidence="7 14" id="KW-0418">Kinase</keyword>
<dbReference type="GO" id="GO:0005886">
    <property type="term" value="C:plasma membrane"/>
    <property type="evidence" value="ECO:0007669"/>
    <property type="project" value="TreeGrafter"/>
</dbReference>
<proteinExistence type="predicted"/>
<feature type="domain" description="HAMP" evidence="13">
    <location>
        <begin position="187"/>
        <end position="239"/>
    </location>
</feature>
<dbReference type="CDD" id="cd00075">
    <property type="entry name" value="HATPase"/>
    <property type="match status" value="1"/>
</dbReference>
<comment type="subcellular location">
    <subcellularLocation>
        <location evidence="2">Membrane</location>
    </subcellularLocation>
</comment>
<feature type="transmembrane region" description="Helical" evidence="11">
    <location>
        <begin position="172"/>
        <end position="194"/>
    </location>
</feature>
<dbReference type="SMART" id="SM00387">
    <property type="entry name" value="HATPase_c"/>
    <property type="match status" value="1"/>
</dbReference>
<dbReference type="InterPro" id="IPR003661">
    <property type="entry name" value="HisK_dim/P_dom"/>
</dbReference>
<dbReference type="SUPFAM" id="SSF55874">
    <property type="entry name" value="ATPase domain of HSP90 chaperone/DNA topoisomerase II/histidine kinase"/>
    <property type="match status" value="1"/>
</dbReference>
<dbReference type="AlphaFoldDB" id="A0A944DFR0"/>
<evidence type="ECO:0000256" key="7">
    <source>
        <dbReference type="ARBA" id="ARBA00022777"/>
    </source>
</evidence>
<keyword evidence="6 11" id="KW-0812">Transmembrane</keyword>
<comment type="catalytic activity">
    <reaction evidence="1">
        <text>ATP + protein L-histidine = ADP + protein N-phospho-L-histidine.</text>
        <dbReference type="EC" id="2.7.13.3"/>
    </reaction>
</comment>
<evidence type="ECO:0000256" key="6">
    <source>
        <dbReference type="ARBA" id="ARBA00022692"/>
    </source>
</evidence>
<keyword evidence="15" id="KW-1185">Reference proteome</keyword>
<dbReference type="InterPro" id="IPR003594">
    <property type="entry name" value="HATPase_dom"/>
</dbReference>
<comment type="caution">
    <text evidence="14">The sequence shown here is derived from an EMBL/GenBank/DDBJ whole genome shotgun (WGS) entry which is preliminary data.</text>
</comment>
<evidence type="ECO:0000256" key="1">
    <source>
        <dbReference type="ARBA" id="ARBA00000085"/>
    </source>
</evidence>
<dbReference type="InterPro" id="IPR003660">
    <property type="entry name" value="HAMP_dom"/>
</dbReference>
<evidence type="ECO:0000259" key="13">
    <source>
        <dbReference type="PROSITE" id="PS50885"/>
    </source>
</evidence>
<keyword evidence="5" id="KW-0808">Transferase</keyword>
<dbReference type="Pfam" id="PF00512">
    <property type="entry name" value="HisKA"/>
    <property type="match status" value="1"/>
</dbReference>